<dbReference type="Proteomes" id="UP000032900">
    <property type="component" value="Unassembled WGS sequence"/>
</dbReference>
<evidence type="ECO:0000256" key="6">
    <source>
        <dbReference type="HAMAP-Rule" id="MF_00347"/>
    </source>
</evidence>
<keyword evidence="5 6" id="KW-0067">ATP-binding</keyword>
<dbReference type="Pfam" id="PF17941">
    <property type="entry name" value="PP_kinase_C_1"/>
    <property type="match status" value="1"/>
</dbReference>
<dbReference type="PIRSF" id="PIRSF015589">
    <property type="entry name" value="PP_kinase"/>
    <property type="match status" value="1"/>
</dbReference>
<feature type="binding site" evidence="6">
    <location>
        <position position="616"/>
    </location>
    <ligand>
        <name>ATP</name>
        <dbReference type="ChEBI" id="CHEBI:30616"/>
    </ligand>
</feature>
<comment type="function">
    <text evidence="6 7">Catalyzes the reversible transfer of the terminal phosphate of ATP to form a long-chain polyphosphate (polyP).</text>
</comment>
<dbReference type="HAMAP" id="MF_00347">
    <property type="entry name" value="Polyphosphate_kinase"/>
    <property type="match status" value="1"/>
</dbReference>
<feature type="domain" description="Polyphosphate kinase C-terminal" evidence="10">
    <location>
        <begin position="528"/>
        <end position="698"/>
    </location>
</feature>
<name>A0A0E9LSD9_9BACT</name>
<feature type="binding site" evidence="6">
    <location>
        <position position="65"/>
    </location>
    <ligand>
        <name>ATP</name>
        <dbReference type="ChEBI" id="CHEBI:30616"/>
    </ligand>
</feature>
<dbReference type="Pfam" id="PF13090">
    <property type="entry name" value="PP_kinase_C"/>
    <property type="match status" value="1"/>
</dbReference>
<evidence type="ECO:0000256" key="4">
    <source>
        <dbReference type="ARBA" id="ARBA00022777"/>
    </source>
</evidence>
<evidence type="ECO:0000259" key="11">
    <source>
        <dbReference type="Pfam" id="PF17941"/>
    </source>
</evidence>
<dbReference type="Pfam" id="PF02503">
    <property type="entry name" value="PP_kinase"/>
    <property type="match status" value="1"/>
</dbReference>
<comment type="catalytic activity">
    <reaction evidence="6 7">
        <text>[phosphate](n) + ATP = [phosphate](n+1) + ADP</text>
        <dbReference type="Rhea" id="RHEA:19573"/>
        <dbReference type="Rhea" id="RHEA-COMP:9859"/>
        <dbReference type="Rhea" id="RHEA-COMP:14280"/>
        <dbReference type="ChEBI" id="CHEBI:16838"/>
        <dbReference type="ChEBI" id="CHEBI:30616"/>
        <dbReference type="ChEBI" id="CHEBI:456216"/>
        <dbReference type="EC" id="2.7.4.1"/>
    </reaction>
</comment>
<evidence type="ECO:0000259" key="10">
    <source>
        <dbReference type="Pfam" id="PF13090"/>
    </source>
</evidence>
<dbReference type="SUPFAM" id="SSF56024">
    <property type="entry name" value="Phospholipase D/nuclease"/>
    <property type="match status" value="2"/>
</dbReference>
<dbReference type="AlphaFoldDB" id="A0A0E9LSD9"/>
<evidence type="ECO:0000256" key="7">
    <source>
        <dbReference type="RuleBase" id="RU003800"/>
    </source>
</evidence>
<comment type="PTM">
    <text evidence="6 7">An intermediate of this reaction is the autophosphorylated ppk in which a phosphate is covalently linked to a histidine residue through a N-P bond.</text>
</comment>
<dbReference type="Gene3D" id="3.30.1840.10">
    <property type="entry name" value="Polyphosphate kinase middle domain"/>
    <property type="match status" value="1"/>
</dbReference>
<evidence type="ECO:0000256" key="3">
    <source>
        <dbReference type="ARBA" id="ARBA00022741"/>
    </source>
</evidence>
<dbReference type="STRING" id="1236989.JCM15548_14626"/>
<dbReference type="GO" id="GO:0009358">
    <property type="term" value="C:polyphosphate kinase complex"/>
    <property type="evidence" value="ECO:0007669"/>
    <property type="project" value="InterPro"/>
</dbReference>
<feature type="binding site" evidence="6">
    <location>
        <position position="399"/>
    </location>
    <ligand>
        <name>Mg(2+)</name>
        <dbReference type="ChEBI" id="CHEBI:18420"/>
    </ligand>
</feature>
<evidence type="ECO:0000259" key="8">
    <source>
        <dbReference type="Pfam" id="PF02503"/>
    </source>
</evidence>
<dbReference type="InterPro" id="IPR025198">
    <property type="entry name" value="PPK_N_dom"/>
</dbReference>
<keyword evidence="1 6" id="KW-0597">Phosphoprotein</keyword>
<gene>
    <name evidence="6" type="primary">ppk</name>
    <name evidence="12" type="ORF">JCM15548_14626</name>
</gene>
<organism evidence="12 13">
    <name type="scientific">Geofilum rubicundum JCM 15548</name>
    <dbReference type="NCBI Taxonomy" id="1236989"/>
    <lineage>
        <taxon>Bacteria</taxon>
        <taxon>Pseudomonadati</taxon>
        <taxon>Bacteroidota</taxon>
        <taxon>Bacteroidia</taxon>
        <taxon>Marinilabiliales</taxon>
        <taxon>Marinilabiliaceae</taxon>
        <taxon>Geofilum</taxon>
    </lineage>
</organism>
<dbReference type="InterPro" id="IPR025200">
    <property type="entry name" value="PPK_C_dom2"/>
</dbReference>
<dbReference type="GO" id="GO:0046872">
    <property type="term" value="F:metal ion binding"/>
    <property type="evidence" value="ECO:0007669"/>
    <property type="project" value="UniProtKB-KW"/>
</dbReference>
<reference evidence="12 13" key="1">
    <citation type="journal article" date="2015" name="Microbes Environ.">
        <title>Distribution and evolution of nitrogen fixation genes in the phylum bacteroidetes.</title>
        <authorList>
            <person name="Inoue J."/>
            <person name="Oshima K."/>
            <person name="Suda W."/>
            <person name="Sakamoto M."/>
            <person name="Iino T."/>
            <person name="Noda S."/>
            <person name="Hongoh Y."/>
            <person name="Hattori M."/>
            <person name="Ohkuma M."/>
        </authorList>
    </citation>
    <scope>NUCLEOTIDE SEQUENCE [LARGE SCALE GENOMIC DNA]</scope>
    <source>
        <strain evidence="12">JCM 15548</strain>
    </source>
</reference>
<dbReference type="InterPro" id="IPR036830">
    <property type="entry name" value="PP_kinase_middle_dom_sf"/>
</dbReference>
<evidence type="ECO:0000256" key="1">
    <source>
        <dbReference type="ARBA" id="ARBA00022553"/>
    </source>
</evidence>
<dbReference type="PANTHER" id="PTHR30218">
    <property type="entry name" value="POLYPHOSPHATE KINASE"/>
    <property type="match status" value="1"/>
</dbReference>
<keyword evidence="6" id="KW-0479">Metal-binding</keyword>
<sequence length="711" mass="83992">MNKQSRLEFRLKHFVLKNSGMGYLPKYFNRDISWLAFNYRVLEEAKDKSLPLFERLKFLAIYSSNLDEFFKVRVAEYKYNVDPDELEDIKGASPVKVLQEINRIVDEHLQEFSHIFHGEILAGLYQEGLMLYQGDLPNDPEHQQYIRNYFYREVIPYLQPVLLTRGTRSFLRDNRLYLAIRLYRKKSTNNEDKLKKRRARYAIVKLPTNDLPRFIRLPDKNDRYYFVFLDDLVRFNLQELFPGYDIDSSYCVKLLRDADLGIQDEFSGNLVEKIRRNIGLRKVGEPTLFTYDRDMPADFLGFLKETFGFLKQDLMAGERYLNFQDFFSFPNPFSPHHQLNHPPSIHPHELEKYGSMFNAIKVKDRMLHYPYQSFDYVLRFLNEAAQDPKVVEIKITQYRVASNSAVVNSLISAARNGKKVTVFVEVKARFDEENNLQLARLMEDAGIRIIYSLPGLKVHAKMALVLRRSGDIRKRSYAYLSTGNFNEKTARLYADHGFFTCKEDYVFDLEELFEYFENQEVIPIFRKLLVTQFNFKHELLKRIDREIEWASKGKEGYILLKMNSIQNKPLINKLYEASQAGVKIDLIIRGICCVVPNQPFSRNIRIVRLVDSYLEHARLWIFGNNGKKEVFLTSADWMNRNVMRRIETTFPIEDEEILEEIFDIINLQLRDNVKARLINERLGHDRIEIGNADQIRAQWDTFKMLVSKEPL</sequence>
<comment type="cofactor">
    <cofactor evidence="6">
        <name>Mg(2+)</name>
        <dbReference type="ChEBI" id="CHEBI:18420"/>
    </cofactor>
</comment>
<dbReference type="NCBIfam" id="NF003917">
    <property type="entry name" value="PRK05443.1-1"/>
    <property type="match status" value="1"/>
</dbReference>
<dbReference type="Pfam" id="PF13089">
    <property type="entry name" value="PP_kinase_N"/>
    <property type="match status" value="1"/>
</dbReference>
<feature type="domain" description="Polyphosphate kinase middle" evidence="8">
    <location>
        <begin position="141"/>
        <end position="329"/>
    </location>
</feature>
<dbReference type="SUPFAM" id="SSF140356">
    <property type="entry name" value="PPK N-terminal domain-like"/>
    <property type="match status" value="1"/>
</dbReference>
<dbReference type="Gene3D" id="1.20.58.310">
    <property type="entry name" value="Polyphosphate kinase N-terminal domain"/>
    <property type="match status" value="1"/>
</dbReference>
<comment type="similarity">
    <text evidence="6 7">Belongs to the polyphosphate kinase 1 (PPK1) family.</text>
</comment>
<feature type="active site" description="Phosphohistidine intermediate" evidence="6">
    <location>
        <position position="459"/>
    </location>
</feature>
<keyword evidence="2 6" id="KW-0808">Transferase</keyword>
<feature type="domain" description="Polyphosphate kinase C-terminal" evidence="11">
    <location>
        <begin position="355"/>
        <end position="519"/>
    </location>
</feature>
<dbReference type="SUPFAM" id="SSF143724">
    <property type="entry name" value="PHP14-like"/>
    <property type="match status" value="1"/>
</dbReference>
<feature type="binding site" evidence="6">
    <location>
        <position position="589"/>
    </location>
    <ligand>
        <name>ATP</name>
        <dbReference type="ChEBI" id="CHEBI:30616"/>
    </ligand>
</feature>
<keyword evidence="6" id="KW-0460">Magnesium</keyword>
<evidence type="ECO:0000313" key="12">
    <source>
        <dbReference type="EMBL" id="GAO27775.1"/>
    </source>
</evidence>
<dbReference type="InterPro" id="IPR024953">
    <property type="entry name" value="PP_kinase_middle"/>
</dbReference>
<evidence type="ECO:0000256" key="2">
    <source>
        <dbReference type="ARBA" id="ARBA00022679"/>
    </source>
</evidence>
<dbReference type="InterPro" id="IPR041108">
    <property type="entry name" value="PP_kinase_C_1"/>
</dbReference>
<dbReference type="NCBIfam" id="TIGR03705">
    <property type="entry name" value="poly_P_kin"/>
    <property type="match status" value="1"/>
</dbReference>
<dbReference type="GO" id="GO:0008976">
    <property type="term" value="F:polyphosphate kinase activity"/>
    <property type="evidence" value="ECO:0007669"/>
    <property type="project" value="UniProtKB-UniRule"/>
</dbReference>
<comment type="caution">
    <text evidence="12">The sequence shown here is derived from an EMBL/GenBank/DDBJ whole genome shotgun (WGS) entry which is preliminary data.</text>
</comment>
<protein>
    <recommendedName>
        <fullName evidence="6 7">Polyphosphate kinase</fullName>
        <ecNumber evidence="6 7">2.7.4.1</ecNumber>
    </recommendedName>
    <alternativeName>
        <fullName evidence="6">ATP-polyphosphate phosphotransferase</fullName>
    </alternativeName>
    <alternativeName>
        <fullName evidence="6">Polyphosphoric acid kinase</fullName>
    </alternativeName>
</protein>
<dbReference type="EMBL" id="BAZW01000098">
    <property type="protein sequence ID" value="GAO27775.1"/>
    <property type="molecule type" value="Genomic_DNA"/>
</dbReference>
<keyword evidence="13" id="KW-1185">Reference proteome</keyword>
<evidence type="ECO:0000313" key="13">
    <source>
        <dbReference type="Proteomes" id="UP000032900"/>
    </source>
</evidence>
<dbReference type="EC" id="2.7.4.1" evidence="6 7"/>
<evidence type="ECO:0000256" key="5">
    <source>
        <dbReference type="ARBA" id="ARBA00022840"/>
    </source>
</evidence>
<feature type="domain" description="Polyphosphate kinase N-terminal" evidence="9">
    <location>
        <begin position="27"/>
        <end position="131"/>
    </location>
</feature>
<feature type="binding site" evidence="6">
    <location>
        <position position="429"/>
    </location>
    <ligand>
        <name>Mg(2+)</name>
        <dbReference type="ChEBI" id="CHEBI:18420"/>
    </ligand>
</feature>
<dbReference type="GO" id="GO:0005524">
    <property type="term" value="F:ATP binding"/>
    <property type="evidence" value="ECO:0007669"/>
    <property type="project" value="UniProtKB-KW"/>
</dbReference>
<dbReference type="Gene3D" id="3.30.870.10">
    <property type="entry name" value="Endonuclease Chain A"/>
    <property type="match status" value="2"/>
</dbReference>
<dbReference type="CDD" id="cd09164">
    <property type="entry name" value="PLDc_EcPPK1_C1_like"/>
    <property type="match status" value="1"/>
</dbReference>
<dbReference type="InterPro" id="IPR036832">
    <property type="entry name" value="PPK_N_dom_sf"/>
</dbReference>
<proteinExistence type="inferred from homology"/>
<keyword evidence="3 6" id="KW-0547">Nucleotide-binding</keyword>
<keyword evidence="4 6" id="KW-0418">Kinase</keyword>
<dbReference type="PANTHER" id="PTHR30218:SF0">
    <property type="entry name" value="POLYPHOSPHATE KINASE"/>
    <property type="match status" value="1"/>
</dbReference>
<dbReference type="InterPro" id="IPR003414">
    <property type="entry name" value="PP_kinase"/>
</dbReference>
<accession>A0A0E9LSD9</accession>
<dbReference type="GO" id="GO:0006799">
    <property type="term" value="P:polyphosphate biosynthetic process"/>
    <property type="evidence" value="ECO:0007669"/>
    <property type="project" value="UniProtKB-UniRule"/>
</dbReference>
<feature type="binding site" evidence="6">
    <location>
        <position position="493"/>
    </location>
    <ligand>
        <name>ATP</name>
        <dbReference type="ChEBI" id="CHEBI:30616"/>
    </ligand>
</feature>
<evidence type="ECO:0000259" key="9">
    <source>
        <dbReference type="Pfam" id="PF13089"/>
    </source>
</evidence>